<dbReference type="CDD" id="cd00637">
    <property type="entry name" value="7tm_classA_rhodopsin-like"/>
    <property type="match status" value="1"/>
</dbReference>
<evidence type="ECO:0000313" key="8">
    <source>
        <dbReference type="WBParaSite" id="HCON_00122650-00001"/>
    </source>
</evidence>
<feature type="transmembrane region" description="Helical" evidence="5">
    <location>
        <begin position="123"/>
        <end position="145"/>
    </location>
</feature>
<feature type="transmembrane region" description="Helical" evidence="5">
    <location>
        <begin position="165"/>
        <end position="191"/>
    </location>
</feature>
<feature type="transmembrane region" description="Helical" evidence="5">
    <location>
        <begin position="244"/>
        <end position="263"/>
    </location>
</feature>
<name>A0A7I4YPY6_HAECO</name>
<dbReference type="SMART" id="SM01381">
    <property type="entry name" value="7TM_GPCR_Srsx"/>
    <property type="match status" value="1"/>
</dbReference>
<keyword evidence="7" id="KW-1185">Reference proteome</keyword>
<dbReference type="Pfam" id="PF10320">
    <property type="entry name" value="7TM_GPCR_Srsx"/>
    <property type="match status" value="1"/>
</dbReference>
<dbReference type="WBParaSite" id="HCON_00122650-00001">
    <property type="protein sequence ID" value="HCON_00122650-00001"/>
    <property type="gene ID" value="HCON_00122650"/>
</dbReference>
<dbReference type="AlphaFoldDB" id="A0A7I4YPY6"/>
<keyword evidence="3 5" id="KW-1133">Transmembrane helix</keyword>
<dbReference type="GO" id="GO:0016020">
    <property type="term" value="C:membrane"/>
    <property type="evidence" value="ECO:0007669"/>
    <property type="project" value="UniProtKB-SubCell"/>
</dbReference>
<dbReference type="PANTHER" id="PTHR23360:SF5">
    <property type="entry name" value="G-PROTEIN COUPLED RECEPTORS FAMILY 1 PROFILE DOMAIN-CONTAINING PROTEIN"/>
    <property type="match status" value="1"/>
</dbReference>
<feature type="transmembrane region" description="Helical" evidence="5">
    <location>
        <begin position="203"/>
        <end position="232"/>
    </location>
</feature>
<sequence length="281" mass="32044">MFPNAKPDVYHALYIVIPTVSIIGNGLIVYVTVRSRALRSPCSILIGLLSLSDMVLVSSHLIATAFHNIVQKELIPLSTCVYLLTFPLFATCASPMLLLNIAFDRLLSLMDFYKSLMTSYSKLYLMIQLIPATAFGMLFVGWVLSSRRQEEDVMCFLATPLQGQIIQVFVKFAMAICVLTMSCYACFLFFLRRIRLSSEKVKSIYRSLFVISLTVVLGYFSTSFILFVTAALHLNIEMFYLNQFAGLFVNLATSVNFFVYYAIRLYRVSQNLRRPPWHWTT</sequence>
<evidence type="ECO:0000313" key="7">
    <source>
        <dbReference type="Proteomes" id="UP000025227"/>
    </source>
</evidence>
<evidence type="ECO:0000256" key="1">
    <source>
        <dbReference type="ARBA" id="ARBA00004370"/>
    </source>
</evidence>
<organism evidence="7 8">
    <name type="scientific">Haemonchus contortus</name>
    <name type="common">Barber pole worm</name>
    <dbReference type="NCBI Taxonomy" id="6289"/>
    <lineage>
        <taxon>Eukaryota</taxon>
        <taxon>Metazoa</taxon>
        <taxon>Ecdysozoa</taxon>
        <taxon>Nematoda</taxon>
        <taxon>Chromadorea</taxon>
        <taxon>Rhabditida</taxon>
        <taxon>Rhabditina</taxon>
        <taxon>Rhabditomorpha</taxon>
        <taxon>Strongyloidea</taxon>
        <taxon>Trichostrongylidae</taxon>
        <taxon>Haemonchus</taxon>
    </lineage>
</organism>
<dbReference type="InterPro" id="IPR047130">
    <property type="entry name" value="7TM_GPCR_Srsx_nematod"/>
</dbReference>
<evidence type="ECO:0000256" key="2">
    <source>
        <dbReference type="ARBA" id="ARBA00022692"/>
    </source>
</evidence>
<accession>A0A7I4YPY6</accession>
<dbReference type="PRINTS" id="PR00237">
    <property type="entry name" value="GPCRRHODOPSN"/>
</dbReference>
<dbReference type="InterPro" id="IPR000276">
    <property type="entry name" value="GPCR_Rhodpsn"/>
</dbReference>
<feature type="domain" description="G-protein coupled receptors family 1 profile" evidence="6">
    <location>
        <begin position="24"/>
        <end position="260"/>
    </location>
</feature>
<keyword evidence="4 5" id="KW-0472">Membrane</keyword>
<keyword evidence="2 5" id="KW-0812">Transmembrane</keyword>
<evidence type="ECO:0000256" key="5">
    <source>
        <dbReference type="SAM" id="Phobius"/>
    </source>
</evidence>
<feature type="transmembrane region" description="Helical" evidence="5">
    <location>
        <begin position="81"/>
        <end position="103"/>
    </location>
</feature>
<dbReference type="GO" id="GO:0004930">
    <property type="term" value="F:G protein-coupled receptor activity"/>
    <property type="evidence" value="ECO:0007669"/>
    <property type="project" value="InterPro"/>
</dbReference>
<feature type="transmembrane region" description="Helical" evidence="5">
    <location>
        <begin position="12"/>
        <end position="33"/>
    </location>
</feature>
<comment type="subcellular location">
    <subcellularLocation>
        <location evidence="1">Membrane</location>
    </subcellularLocation>
</comment>
<dbReference type="PROSITE" id="PS50262">
    <property type="entry name" value="G_PROTEIN_RECEP_F1_2"/>
    <property type="match status" value="1"/>
</dbReference>
<dbReference type="InterPro" id="IPR017452">
    <property type="entry name" value="GPCR_Rhodpsn_7TM"/>
</dbReference>
<dbReference type="SUPFAM" id="SSF81321">
    <property type="entry name" value="Family A G protein-coupled receptor-like"/>
    <property type="match status" value="1"/>
</dbReference>
<dbReference type="PANTHER" id="PTHR23360">
    <property type="entry name" value="G-PROTEIN COUPLED RECEPTORS FAMILY 1 PROFILE DOMAIN-CONTAINING PROTEIN-RELATED"/>
    <property type="match status" value="1"/>
</dbReference>
<feature type="transmembrane region" description="Helical" evidence="5">
    <location>
        <begin position="45"/>
        <end position="69"/>
    </location>
</feature>
<dbReference type="Proteomes" id="UP000025227">
    <property type="component" value="Unplaced"/>
</dbReference>
<reference evidence="8" key="1">
    <citation type="submission" date="2020-12" db="UniProtKB">
        <authorList>
            <consortium name="WormBaseParasite"/>
        </authorList>
    </citation>
    <scope>IDENTIFICATION</scope>
    <source>
        <strain evidence="8">MHco3</strain>
    </source>
</reference>
<evidence type="ECO:0000256" key="3">
    <source>
        <dbReference type="ARBA" id="ARBA00022989"/>
    </source>
</evidence>
<dbReference type="Gene3D" id="1.20.1070.10">
    <property type="entry name" value="Rhodopsin 7-helix transmembrane proteins"/>
    <property type="match status" value="1"/>
</dbReference>
<proteinExistence type="predicted"/>
<protein>
    <submittedName>
        <fullName evidence="8">G_PROTEIN_RECEP_F1_2 domain-containing protein</fullName>
    </submittedName>
</protein>
<dbReference type="InterPro" id="IPR019424">
    <property type="entry name" value="7TM_GPCR_Srsx"/>
</dbReference>
<evidence type="ECO:0000259" key="6">
    <source>
        <dbReference type="PROSITE" id="PS50262"/>
    </source>
</evidence>
<dbReference type="OrthoDB" id="10015560at2759"/>
<evidence type="ECO:0000256" key="4">
    <source>
        <dbReference type="ARBA" id="ARBA00023136"/>
    </source>
</evidence>